<proteinExistence type="predicted"/>
<keyword evidence="6" id="KW-1185">Reference proteome</keyword>
<reference evidence="6" key="1">
    <citation type="journal article" date="2019" name="Int. J. Syst. Evol. Microbiol.">
        <title>The Global Catalogue of Microorganisms (GCM) 10K type strain sequencing project: providing services to taxonomists for standard genome sequencing and annotation.</title>
        <authorList>
            <consortium name="The Broad Institute Genomics Platform"/>
            <consortium name="The Broad Institute Genome Sequencing Center for Infectious Disease"/>
            <person name="Wu L."/>
            <person name="Ma J."/>
        </authorList>
    </citation>
    <scope>NUCLEOTIDE SEQUENCE [LARGE SCALE GENOMIC DNA]</scope>
    <source>
        <strain evidence="6">CCM 8951</strain>
    </source>
</reference>
<dbReference type="RefSeq" id="WP_125578764.1">
    <property type="nucleotide sequence ID" value="NZ_JBHTOF010000019.1"/>
</dbReference>
<gene>
    <name evidence="5" type="ORF">ACFQ4L_01800</name>
</gene>
<evidence type="ECO:0000313" key="5">
    <source>
        <dbReference type="EMBL" id="MFD1464826.1"/>
    </source>
</evidence>
<dbReference type="PANTHER" id="PTHR22916:SF51">
    <property type="entry name" value="GLYCOSYLTRANSFERASE EPSH-RELATED"/>
    <property type="match status" value="1"/>
</dbReference>
<evidence type="ECO:0000259" key="4">
    <source>
        <dbReference type="Pfam" id="PF00535"/>
    </source>
</evidence>
<comment type="caution">
    <text evidence="5">The sequence shown here is derived from an EMBL/GenBank/DDBJ whole genome shotgun (WGS) entry which is preliminary data.</text>
</comment>
<sequence>MSLTPLFSIIVPFYNVRAYMDRCIRSLIKQTYSQLELIFIDDGSTDGTGERLDYWAQSDSRIQIFHRENHGVSETRNFGLQQVTGEYLTFVDGDDWVERQFIEFMVKAFQDSHAAMVVCGYYLDPRGRSAALQAESGILTRKEMLSRVLKLTGSVRGYTWNKGYLTSVIQQHRLEFTSDIDLMEDQLFNVQYINLTRNFYFDTQPLYHYVQRADSLVHAFDLQKVPDTVVANYRILQELNHTNAAEQSVKKHGRQQKKQLKYRKSNLKRAKDLKSLSK</sequence>
<evidence type="ECO:0000256" key="1">
    <source>
        <dbReference type="ARBA" id="ARBA00022676"/>
    </source>
</evidence>
<evidence type="ECO:0000313" key="6">
    <source>
        <dbReference type="Proteomes" id="UP001597244"/>
    </source>
</evidence>
<dbReference type="SUPFAM" id="SSF53448">
    <property type="entry name" value="Nucleotide-diphospho-sugar transferases"/>
    <property type="match status" value="1"/>
</dbReference>
<dbReference type="Proteomes" id="UP001597244">
    <property type="component" value="Unassembled WGS sequence"/>
</dbReference>
<dbReference type="InterPro" id="IPR001173">
    <property type="entry name" value="Glyco_trans_2-like"/>
</dbReference>
<keyword evidence="1" id="KW-0328">Glycosyltransferase</keyword>
<evidence type="ECO:0000256" key="3">
    <source>
        <dbReference type="SAM" id="MobiDB-lite"/>
    </source>
</evidence>
<protein>
    <submittedName>
        <fullName evidence="5">Glycosyltransferase family 2 protein</fullName>
    </submittedName>
</protein>
<dbReference type="InterPro" id="IPR029044">
    <property type="entry name" value="Nucleotide-diphossugar_trans"/>
</dbReference>
<feature type="compositionally biased region" description="Basic residues" evidence="3">
    <location>
        <begin position="250"/>
        <end position="264"/>
    </location>
</feature>
<name>A0ABW4DNA9_9LACO</name>
<feature type="region of interest" description="Disordered" evidence="3">
    <location>
        <begin position="245"/>
        <end position="264"/>
    </location>
</feature>
<dbReference type="CDD" id="cd00761">
    <property type="entry name" value="Glyco_tranf_GTA_type"/>
    <property type="match status" value="1"/>
</dbReference>
<evidence type="ECO:0000256" key="2">
    <source>
        <dbReference type="ARBA" id="ARBA00022679"/>
    </source>
</evidence>
<dbReference type="EMBL" id="JBHTOF010000019">
    <property type="protein sequence ID" value="MFD1464826.1"/>
    <property type="molecule type" value="Genomic_DNA"/>
</dbReference>
<keyword evidence="2" id="KW-0808">Transferase</keyword>
<accession>A0ABW4DNA9</accession>
<feature type="domain" description="Glycosyltransferase 2-like" evidence="4">
    <location>
        <begin position="8"/>
        <end position="134"/>
    </location>
</feature>
<dbReference type="Gene3D" id="3.90.550.10">
    <property type="entry name" value="Spore Coat Polysaccharide Biosynthesis Protein SpsA, Chain A"/>
    <property type="match status" value="1"/>
</dbReference>
<dbReference type="PANTHER" id="PTHR22916">
    <property type="entry name" value="GLYCOSYLTRANSFERASE"/>
    <property type="match status" value="1"/>
</dbReference>
<organism evidence="5 6">
    <name type="scientific">Lapidilactobacillus mulanensis</name>
    <dbReference type="NCBI Taxonomy" id="2485999"/>
    <lineage>
        <taxon>Bacteria</taxon>
        <taxon>Bacillati</taxon>
        <taxon>Bacillota</taxon>
        <taxon>Bacilli</taxon>
        <taxon>Lactobacillales</taxon>
        <taxon>Lactobacillaceae</taxon>
        <taxon>Lapidilactobacillus</taxon>
    </lineage>
</organism>
<dbReference type="Pfam" id="PF00535">
    <property type="entry name" value="Glycos_transf_2"/>
    <property type="match status" value="1"/>
</dbReference>